<dbReference type="InterPro" id="IPR005312">
    <property type="entry name" value="DUF1759"/>
</dbReference>
<evidence type="ECO:0000313" key="3">
    <source>
        <dbReference type="EMBL" id="CAH2104084.1"/>
    </source>
</evidence>
<name>A0AAU9UZU0_EUPED</name>
<dbReference type="PANTHER" id="PTHR47331:SF5">
    <property type="entry name" value="RIBONUCLEASE H"/>
    <property type="match status" value="1"/>
</dbReference>
<dbReference type="EMBL" id="CAKOGL010000027">
    <property type="protein sequence ID" value="CAH2104084.1"/>
    <property type="molecule type" value="Genomic_DNA"/>
</dbReference>
<dbReference type="InterPro" id="IPR040676">
    <property type="entry name" value="DUF5641"/>
</dbReference>
<dbReference type="Gene3D" id="2.40.70.10">
    <property type="entry name" value="Acid Proteases"/>
    <property type="match status" value="1"/>
</dbReference>
<gene>
    <name evidence="3" type="ORF">EEDITHA_LOCUS18512</name>
</gene>
<organism evidence="3 4">
    <name type="scientific">Euphydryas editha</name>
    <name type="common">Edith's checkerspot</name>
    <dbReference type="NCBI Taxonomy" id="104508"/>
    <lineage>
        <taxon>Eukaryota</taxon>
        <taxon>Metazoa</taxon>
        <taxon>Ecdysozoa</taxon>
        <taxon>Arthropoda</taxon>
        <taxon>Hexapoda</taxon>
        <taxon>Insecta</taxon>
        <taxon>Pterygota</taxon>
        <taxon>Neoptera</taxon>
        <taxon>Endopterygota</taxon>
        <taxon>Lepidoptera</taxon>
        <taxon>Glossata</taxon>
        <taxon>Ditrysia</taxon>
        <taxon>Papilionoidea</taxon>
        <taxon>Nymphalidae</taxon>
        <taxon>Nymphalinae</taxon>
        <taxon>Euphydryas</taxon>
    </lineage>
</organism>
<dbReference type="PANTHER" id="PTHR47331">
    <property type="entry name" value="PHD-TYPE DOMAIN-CONTAINING PROTEIN"/>
    <property type="match status" value="1"/>
</dbReference>
<keyword evidence="4" id="KW-1185">Reference proteome</keyword>
<comment type="caution">
    <text evidence="3">The sequence shown here is derived from an EMBL/GenBank/DDBJ whole genome shotgun (WGS) entry which is preliminary data.</text>
</comment>
<evidence type="ECO:0000259" key="2">
    <source>
        <dbReference type="PROSITE" id="PS50175"/>
    </source>
</evidence>
<protein>
    <recommendedName>
        <fullName evidence="2">Peptidase A2 domain-containing protein</fullName>
    </recommendedName>
</protein>
<dbReference type="PROSITE" id="PS50175">
    <property type="entry name" value="ASP_PROT_RETROV"/>
    <property type="match status" value="1"/>
</dbReference>
<proteinExistence type="predicted"/>
<dbReference type="CDD" id="cd00303">
    <property type="entry name" value="retropepsin_like"/>
    <property type="match status" value="1"/>
</dbReference>
<feature type="domain" description="Peptidase A2" evidence="2">
    <location>
        <begin position="475"/>
        <end position="512"/>
    </location>
</feature>
<dbReference type="InterPro" id="IPR021109">
    <property type="entry name" value="Peptidase_aspartic_dom_sf"/>
</dbReference>
<dbReference type="GO" id="GO:0006508">
    <property type="term" value="P:proteolysis"/>
    <property type="evidence" value="ECO:0007669"/>
    <property type="project" value="InterPro"/>
</dbReference>
<dbReference type="Proteomes" id="UP001153954">
    <property type="component" value="Unassembled WGS sequence"/>
</dbReference>
<sequence length="642" mass="72743">MESFSSLQEDIRAKIKKARSNVKKAPKDRLTLTYLETRIENLEQLWTSFTSTHKEILKTVKKVELSESDYIKCNIYDEVEELYVDLKSELKEMCLAKNNLTDSNGDKACCQQPANGVSRVKLPEIKIPFFSGKYSEWQTFRDLFIGLVHENKSLDDAQRFFYLKGHLNGEAEQLLRNIKITSDNYIIAWSKLDKMYNNKKFLANGILKRLLNQKALSHESATEIKRLVSTTTECLESIRNLGVDTSSWDLIVIHIIGAKLDNKETRKGWELKVAADSSGELPTFEQFSEFLNSRFRGLENIDQRVDNRNKYSKDVQSFHVVKGKKSLSCVFCSADHGITSCLKFRKENNEARRTYAQENNLCFVCLNNNHSAKYCKFSLKCQVCKRRHHTLLHPTGSSGSISGEGSNTRKETSSTAVQLMKEDNNNDRSVEVAAQAEGSNKPLITCLSTGSGRKTVLLTTAVIKAESKDGSYRLVRALLDQGSQGSFITESTVQYLGLNKTPSKQRVIGVGGDKCMMSKSTVVINVKSRVDPTFQIKVHAFVLKSVTGILIFKLIDFWRRWSHDYLHQFLQRHKWAHRNPEPSVGDVVLVKEDFLPPGKWLLGKVEQKHSGPDGLTRVVTLRTQDAVIKRPTSKLCVLPVTS</sequence>
<dbReference type="InterPro" id="IPR001995">
    <property type="entry name" value="Peptidase_A2_cat"/>
</dbReference>
<dbReference type="AlphaFoldDB" id="A0AAU9UZU0"/>
<accession>A0AAU9UZU0</accession>
<reference evidence="3" key="1">
    <citation type="submission" date="2022-03" db="EMBL/GenBank/DDBJ databases">
        <authorList>
            <person name="Tunstrom K."/>
        </authorList>
    </citation>
    <scope>NUCLEOTIDE SEQUENCE</scope>
</reference>
<evidence type="ECO:0000313" key="4">
    <source>
        <dbReference type="Proteomes" id="UP001153954"/>
    </source>
</evidence>
<dbReference type="Pfam" id="PF03564">
    <property type="entry name" value="DUF1759"/>
    <property type="match status" value="1"/>
</dbReference>
<evidence type="ECO:0000256" key="1">
    <source>
        <dbReference type="ARBA" id="ARBA00022801"/>
    </source>
</evidence>
<dbReference type="GO" id="GO:0004190">
    <property type="term" value="F:aspartic-type endopeptidase activity"/>
    <property type="evidence" value="ECO:0007669"/>
    <property type="project" value="InterPro"/>
</dbReference>
<dbReference type="Pfam" id="PF18701">
    <property type="entry name" value="DUF5641"/>
    <property type="match status" value="1"/>
</dbReference>
<keyword evidence="1" id="KW-0378">Hydrolase</keyword>